<dbReference type="Pfam" id="PF01699">
    <property type="entry name" value="Na_Ca_ex"/>
    <property type="match status" value="2"/>
</dbReference>
<feature type="transmembrane region" description="Helical" evidence="5">
    <location>
        <begin position="36"/>
        <end position="56"/>
    </location>
</feature>
<dbReference type="RefSeq" id="WP_035130017.1">
    <property type="nucleotide sequence ID" value="NZ_JPMD01000003.1"/>
</dbReference>
<evidence type="ECO:0000259" key="6">
    <source>
        <dbReference type="Pfam" id="PF01699"/>
    </source>
</evidence>
<feature type="transmembrane region" description="Helical" evidence="5">
    <location>
        <begin position="271"/>
        <end position="288"/>
    </location>
</feature>
<dbReference type="Proteomes" id="UP000028542">
    <property type="component" value="Unassembled WGS sequence"/>
</dbReference>
<evidence type="ECO:0000256" key="3">
    <source>
        <dbReference type="ARBA" id="ARBA00022989"/>
    </source>
</evidence>
<feature type="domain" description="Sodium/calcium exchanger membrane region" evidence="6">
    <location>
        <begin position="5"/>
        <end position="144"/>
    </location>
</feature>
<dbReference type="GO" id="GO:0005262">
    <property type="term" value="F:calcium channel activity"/>
    <property type="evidence" value="ECO:0007669"/>
    <property type="project" value="TreeGrafter"/>
</dbReference>
<keyword evidence="8" id="KW-1185">Reference proteome</keyword>
<name>A0A084JHG9_9CLOT</name>
<dbReference type="EMBL" id="JPMD01000003">
    <property type="protein sequence ID" value="KEZ88403.1"/>
    <property type="molecule type" value="Genomic_DNA"/>
</dbReference>
<evidence type="ECO:0000256" key="5">
    <source>
        <dbReference type="SAM" id="Phobius"/>
    </source>
</evidence>
<keyword evidence="4 5" id="KW-0472">Membrane</keyword>
<keyword evidence="3 5" id="KW-1133">Transmembrane helix</keyword>
<protein>
    <recommendedName>
        <fullName evidence="6">Sodium/calcium exchanger membrane region domain-containing protein</fullName>
    </recommendedName>
</protein>
<dbReference type="PANTHER" id="PTHR10846">
    <property type="entry name" value="SODIUM/POTASSIUM/CALCIUM EXCHANGER"/>
    <property type="match status" value="1"/>
</dbReference>
<reference evidence="7 8" key="1">
    <citation type="submission" date="2014-07" db="EMBL/GenBank/DDBJ databases">
        <title>Draft genome of Clostridium sulfidigenes 113A isolated from sediments associated with methane hydrate from Krishna Godavari basin.</title>
        <authorList>
            <person name="Honkalas V.S."/>
            <person name="Dabir A.P."/>
            <person name="Arora P."/>
            <person name="Dhakephalkar P.K."/>
        </authorList>
    </citation>
    <scope>NUCLEOTIDE SEQUENCE [LARGE SCALE GENOMIC DNA]</scope>
    <source>
        <strain evidence="7 8">113A</strain>
    </source>
</reference>
<feature type="transmembrane region" description="Helical" evidence="5">
    <location>
        <begin position="76"/>
        <end position="94"/>
    </location>
</feature>
<evidence type="ECO:0000256" key="1">
    <source>
        <dbReference type="ARBA" id="ARBA00004141"/>
    </source>
</evidence>
<dbReference type="GO" id="GO:0006874">
    <property type="term" value="P:intracellular calcium ion homeostasis"/>
    <property type="evidence" value="ECO:0007669"/>
    <property type="project" value="TreeGrafter"/>
</dbReference>
<comment type="subcellular location">
    <subcellularLocation>
        <location evidence="1">Membrane</location>
        <topology evidence="1">Multi-pass membrane protein</topology>
    </subcellularLocation>
</comment>
<evidence type="ECO:0000313" key="7">
    <source>
        <dbReference type="EMBL" id="KEZ88403.1"/>
    </source>
</evidence>
<feature type="transmembrane region" description="Helical" evidence="5">
    <location>
        <begin position="233"/>
        <end position="259"/>
    </location>
</feature>
<gene>
    <name evidence="7" type="ORF">IO99_03100</name>
</gene>
<evidence type="ECO:0000256" key="4">
    <source>
        <dbReference type="ARBA" id="ARBA00023136"/>
    </source>
</evidence>
<organism evidence="7 8">
    <name type="scientific">Clostridium sulfidigenes</name>
    <dbReference type="NCBI Taxonomy" id="318464"/>
    <lineage>
        <taxon>Bacteria</taxon>
        <taxon>Bacillati</taxon>
        <taxon>Bacillota</taxon>
        <taxon>Clostridia</taxon>
        <taxon>Eubacteriales</taxon>
        <taxon>Clostridiaceae</taxon>
        <taxon>Clostridium</taxon>
    </lineage>
</organism>
<feature type="transmembrane region" description="Helical" evidence="5">
    <location>
        <begin position="171"/>
        <end position="196"/>
    </location>
</feature>
<comment type="caution">
    <text evidence="7">The sequence shown here is derived from an EMBL/GenBank/DDBJ whole genome shotgun (WGS) entry which is preliminary data.</text>
</comment>
<sequence length="326" mass="35390">MIYALYGIFAAFVIGFSIKLSYYVDELDKKTNLSGAFIGGVMLAAVTSLPELFTSISSTIFLNEVQLVSGNILGSNVFNLTILAVLVLVGVKRFKSSVVTSSHRNTLKLLMVIYVMVFVANYIGREFSFFSVSIFSIAIMLLYIFGVKAMSGDESAEDSGESNCNLTVKQIYVRFTLLSIGLIVFSIGITIVTDMIAKELNLGVTLAGALFLGVATSLPELTSSISLAKKGNFNAMIGNIVGSNLFNFCILFLADILYIKGSIYQPSNQGYLLIIFGFICTVVAYGMLKIKKEQAKEIHKVSSSLPYVLASMAIVASYVTYLTMSI</sequence>
<feature type="domain" description="Sodium/calcium exchanger membrane region" evidence="6">
    <location>
        <begin position="175"/>
        <end position="326"/>
    </location>
</feature>
<feature type="transmembrane region" description="Helical" evidence="5">
    <location>
        <begin position="304"/>
        <end position="324"/>
    </location>
</feature>
<feature type="transmembrane region" description="Helical" evidence="5">
    <location>
        <begin position="129"/>
        <end position="150"/>
    </location>
</feature>
<feature type="transmembrane region" description="Helical" evidence="5">
    <location>
        <begin position="106"/>
        <end position="123"/>
    </location>
</feature>
<feature type="transmembrane region" description="Helical" evidence="5">
    <location>
        <begin position="202"/>
        <end position="221"/>
    </location>
</feature>
<dbReference type="InterPro" id="IPR004481">
    <property type="entry name" value="K/Na/Ca-exchanger"/>
</dbReference>
<keyword evidence="2 5" id="KW-0812">Transmembrane</keyword>
<dbReference type="STRING" id="318464.IO99_03100"/>
<dbReference type="GO" id="GO:0008273">
    <property type="term" value="F:calcium, potassium:sodium antiporter activity"/>
    <property type="evidence" value="ECO:0007669"/>
    <property type="project" value="TreeGrafter"/>
</dbReference>
<dbReference type="AlphaFoldDB" id="A0A084JHG9"/>
<dbReference type="eggNOG" id="COG0530">
    <property type="taxonomic scope" value="Bacteria"/>
</dbReference>
<dbReference type="PANTHER" id="PTHR10846:SF8">
    <property type="entry name" value="INNER MEMBRANE PROTEIN YRBG"/>
    <property type="match status" value="1"/>
</dbReference>
<dbReference type="Gene3D" id="1.20.1420.30">
    <property type="entry name" value="NCX, central ion-binding region"/>
    <property type="match status" value="1"/>
</dbReference>
<dbReference type="InterPro" id="IPR044880">
    <property type="entry name" value="NCX_ion-bd_dom_sf"/>
</dbReference>
<accession>A0A084JHG9</accession>
<evidence type="ECO:0000313" key="8">
    <source>
        <dbReference type="Proteomes" id="UP000028542"/>
    </source>
</evidence>
<dbReference type="GO" id="GO:0005886">
    <property type="term" value="C:plasma membrane"/>
    <property type="evidence" value="ECO:0007669"/>
    <property type="project" value="TreeGrafter"/>
</dbReference>
<proteinExistence type="predicted"/>
<feature type="transmembrane region" description="Helical" evidence="5">
    <location>
        <begin position="6"/>
        <end position="24"/>
    </location>
</feature>
<dbReference type="InterPro" id="IPR004837">
    <property type="entry name" value="NaCa_Exmemb"/>
</dbReference>
<evidence type="ECO:0000256" key="2">
    <source>
        <dbReference type="ARBA" id="ARBA00022692"/>
    </source>
</evidence>